<keyword evidence="6" id="KW-1185">Reference proteome</keyword>
<feature type="domain" description="ABC transporter" evidence="4">
    <location>
        <begin position="23"/>
        <end position="253"/>
    </location>
</feature>
<dbReference type="Gene3D" id="3.40.50.300">
    <property type="entry name" value="P-loop containing nucleotide triphosphate hydrolases"/>
    <property type="match status" value="1"/>
</dbReference>
<dbReference type="InterPro" id="IPR003439">
    <property type="entry name" value="ABC_transporter-like_ATP-bd"/>
</dbReference>
<keyword evidence="3 5" id="KW-0067">ATP-binding</keyword>
<protein>
    <submittedName>
        <fullName evidence="5">Iron(III) transport system ATP-binding protein</fullName>
    </submittedName>
</protein>
<name>A0ABU1JQ10_9PROT</name>
<dbReference type="PROSITE" id="PS50893">
    <property type="entry name" value="ABC_TRANSPORTER_2"/>
    <property type="match status" value="1"/>
</dbReference>
<keyword evidence="1" id="KW-0813">Transport</keyword>
<dbReference type="SUPFAM" id="SSF50331">
    <property type="entry name" value="MOP-like"/>
    <property type="match status" value="1"/>
</dbReference>
<evidence type="ECO:0000313" key="5">
    <source>
        <dbReference type="EMBL" id="MDR6290702.1"/>
    </source>
</evidence>
<gene>
    <name evidence="5" type="ORF">E9232_003228</name>
</gene>
<dbReference type="InterPro" id="IPR008995">
    <property type="entry name" value="Mo/tungstate-bd_C_term_dom"/>
</dbReference>
<dbReference type="RefSeq" id="WP_309795321.1">
    <property type="nucleotide sequence ID" value="NZ_JAVDPW010000005.1"/>
</dbReference>
<dbReference type="InterPro" id="IPR013611">
    <property type="entry name" value="Transp-assoc_OB_typ2"/>
</dbReference>
<evidence type="ECO:0000313" key="6">
    <source>
        <dbReference type="Proteomes" id="UP001262410"/>
    </source>
</evidence>
<dbReference type="GO" id="GO:0005524">
    <property type="term" value="F:ATP binding"/>
    <property type="evidence" value="ECO:0007669"/>
    <property type="project" value="UniProtKB-KW"/>
</dbReference>
<evidence type="ECO:0000259" key="4">
    <source>
        <dbReference type="PROSITE" id="PS50893"/>
    </source>
</evidence>
<dbReference type="Gene3D" id="2.40.50.100">
    <property type="match status" value="1"/>
</dbReference>
<sequence>MTRETKLNDPARAGDPAPGLPAVEFRTVSKRYGAVAAVDRIGFTIERGTLVTLLGPSGCGKTTTLRLIAGLELASEGRILIDGEDVTHRSAAERDVSMVFQSYALFPHMSVMDNVCYGLRASGIKQARAEAMAAEKLAAVGLSGFERRLPSELSGGQQQRVAVARAIVLEPKVLLFDEPLSNLDAKLRRRVREDIRGLQQALGLTVVYVTHDQEEALAVSDRIVVMHSARIVQDGTPRDLYERPANRFIADFIGNANLLPVTVQRQDGAMARVALGGATLQLPHRDLPAGAFEIAVRPQAIRLRAGGPQPGELGGVIRKAAYLGSHMEYQVELMEIGTEAFVIDGDVGTPLAPGTAVGVAITADGAALVPADEAA</sequence>
<accession>A0ABU1JQ10</accession>
<dbReference type="Pfam" id="PF08402">
    <property type="entry name" value="TOBE_2"/>
    <property type="match status" value="1"/>
</dbReference>
<evidence type="ECO:0000256" key="3">
    <source>
        <dbReference type="ARBA" id="ARBA00022840"/>
    </source>
</evidence>
<organism evidence="5 6">
    <name type="scientific">Inquilinus ginsengisoli</name>
    <dbReference type="NCBI Taxonomy" id="363840"/>
    <lineage>
        <taxon>Bacteria</taxon>
        <taxon>Pseudomonadati</taxon>
        <taxon>Pseudomonadota</taxon>
        <taxon>Alphaproteobacteria</taxon>
        <taxon>Rhodospirillales</taxon>
        <taxon>Rhodospirillaceae</taxon>
        <taxon>Inquilinus</taxon>
    </lineage>
</organism>
<dbReference type="InterPro" id="IPR003593">
    <property type="entry name" value="AAA+_ATPase"/>
</dbReference>
<dbReference type="Pfam" id="PF00005">
    <property type="entry name" value="ABC_tran"/>
    <property type="match status" value="1"/>
</dbReference>
<dbReference type="EMBL" id="JAVDPW010000005">
    <property type="protein sequence ID" value="MDR6290702.1"/>
    <property type="molecule type" value="Genomic_DNA"/>
</dbReference>
<reference evidence="5 6" key="1">
    <citation type="submission" date="2023-07" db="EMBL/GenBank/DDBJ databases">
        <title>Sorghum-associated microbial communities from plants grown in Nebraska, USA.</title>
        <authorList>
            <person name="Schachtman D."/>
        </authorList>
    </citation>
    <scope>NUCLEOTIDE SEQUENCE [LARGE SCALE GENOMIC DNA]</scope>
    <source>
        <strain evidence="5 6">584</strain>
    </source>
</reference>
<dbReference type="PROSITE" id="PS00211">
    <property type="entry name" value="ABC_TRANSPORTER_1"/>
    <property type="match status" value="1"/>
</dbReference>
<dbReference type="SMART" id="SM00382">
    <property type="entry name" value="AAA"/>
    <property type="match status" value="1"/>
</dbReference>
<comment type="caution">
    <text evidence="5">The sequence shown here is derived from an EMBL/GenBank/DDBJ whole genome shotgun (WGS) entry which is preliminary data.</text>
</comment>
<keyword evidence="2" id="KW-0547">Nucleotide-binding</keyword>
<dbReference type="InterPro" id="IPR050093">
    <property type="entry name" value="ABC_SmlMolc_Importer"/>
</dbReference>
<evidence type="ECO:0000256" key="1">
    <source>
        <dbReference type="ARBA" id="ARBA00022448"/>
    </source>
</evidence>
<dbReference type="PANTHER" id="PTHR42781:SF4">
    <property type="entry name" value="SPERMIDINE_PUTRESCINE IMPORT ATP-BINDING PROTEIN POTA"/>
    <property type="match status" value="1"/>
</dbReference>
<proteinExistence type="predicted"/>
<dbReference type="InterPro" id="IPR027417">
    <property type="entry name" value="P-loop_NTPase"/>
</dbReference>
<dbReference type="Proteomes" id="UP001262410">
    <property type="component" value="Unassembled WGS sequence"/>
</dbReference>
<dbReference type="SUPFAM" id="SSF52540">
    <property type="entry name" value="P-loop containing nucleoside triphosphate hydrolases"/>
    <property type="match status" value="1"/>
</dbReference>
<dbReference type="PANTHER" id="PTHR42781">
    <property type="entry name" value="SPERMIDINE/PUTRESCINE IMPORT ATP-BINDING PROTEIN POTA"/>
    <property type="match status" value="1"/>
</dbReference>
<dbReference type="InterPro" id="IPR017871">
    <property type="entry name" value="ABC_transporter-like_CS"/>
</dbReference>
<evidence type="ECO:0000256" key="2">
    <source>
        <dbReference type="ARBA" id="ARBA00022741"/>
    </source>
</evidence>